<evidence type="ECO:0000313" key="2">
    <source>
        <dbReference type="Proteomes" id="UP000198290"/>
    </source>
</evidence>
<reference evidence="1 2" key="2">
    <citation type="journal article" date="2017" name="Genome Announc.">
        <title>Draft genome sequence of Aquitalea magnusonii strain H3, a plant growth-promoting bacterium of duckweed Lemna minor.</title>
        <authorList>
            <person name="Ishizawa H."/>
            <person name="Kuroda M."/>
            <person name="Ike M."/>
        </authorList>
    </citation>
    <scope>NUCLEOTIDE SEQUENCE [LARGE SCALE GENOMIC DNA]</scope>
    <source>
        <strain evidence="1 2">H3</strain>
    </source>
</reference>
<organism evidence="1 2">
    <name type="scientific">Aquitalea magnusonii</name>
    <dbReference type="NCBI Taxonomy" id="332411"/>
    <lineage>
        <taxon>Bacteria</taxon>
        <taxon>Pseudomonadati</taxon>
        <taxon>Pseudomonadota</taxon>
        <taxon>Betaproteobacteria</taxon>
        <taxon>Neisseriales</taxon>
        <taxon>Chromobacteriaceae</taxon>
        <taxon>Aquitalea</taxon>
    </lineage>
</organism>
<name>A0A3G9GC49_9NEIS</name>
<gene>
    <name evidence="1" type="ORF">DLM_0014</name>
</gene>
<dbReference type="EMBL" id="AP018823">
    <property type="protein sequence ID" value="BBF83702.1"/>
    <property type="molecule type" value="Genomic_DNA"/>
</dbReference>
<reference evidence="2" key="3">
    <citation type="journal article" date="2017" name="Plant Physiol. Biochem.">
        <title>Differential oxidative and antioxidative response of duckweed Lemna minor toward plant growth promoting/inhibiting bacteria.</title>
        <authorList>
            <person name="Ishizawa H."/>
            <person name="Kuroda M."/>
            <person name="Morikawa M."/>
            <person name="Ike M."/>
        </authorList>
    </citation>
    <scope>NUCLEOTIDE SEQUENCE [LARGE SCALE GENOMIC DNA]</scope>
    <source>
        <strain evidence="2">H3</strain>
    </source>
</reference>
<keyword evidence="2" id="KW-1185">Reference proteome</keyword>
<sequence length="135" mass="14828">MFEYRNGSKIIEGEGGSKRVVAGVEIWDAGDPPHRYRIMGMIRVSDYDMATVNNSMLRAISEQVRRAGGSAAILLTSNGGMRGAVDSMAWRDRLGTPQENGYRILRALVVQYLPEQQSLPAASNTTSNKTVRPGR</sequence>
<protein>
    <submittedName>
        <fullName evidence="1">Uncharacterized protein</fullName>
    </submittedName>
</protein>
<dbReference type="KEGG" id="amah:DLM_0014"/>
<evidence type="ECO:0000313" key="1">
    <source>
        <dbReference type="EMBL" id="BBF83702.1"/>
    </source>
</evidence>
<dbReference type="Proteomes" id="UP000198290">
    <property type="component" value="Chromosome"/>
</dbReference>
<reference evidence="2" key="1">
    <citation type="journal article" date="2017" name="Biotechnol. Biofuels">
        <title>Evaluation of environmental bacterial communities as a factor affecting the growth of duckweed Lemna minor.</title>
        <authorList>
            <person name="Ishizawa H."/>
            <person name="Kuroda M."/>
            <person name="Morikawa M."/>
            <person name="Ike M."/>
        </authorList>
    </citation>
    <scope>NUCLEOTIDE SEQUENCE [LARGE SCALE GENOMIC DNA]</scope>
    <source>
        <strain evidence="2">H3</strain>
    </source>
</reference>
<proteinExistence type="predicted"/>
<dbReference type="AlphaFoldDB" id="A0A3G9GC49"/>
<accession>A0A3G9GC49</accession>